<evidence type="ECO:0000256" key="20">
    <source>
        <dbReference type="ARBA" id="ARBA00047899"/>
    </source>
</evidence>
<dbReference type="GO" id="GO:0004674">
    <property type="term" value="F:protein serine/threonine kinase activity"/>
    <property type="evidence" value="ECO:0007669"/>
    <property type="project" value="UniProtKB-KW"/>
</dbReference>
<dbReference type="GO" id="GO:0005634">
    <property type="term" value="C:nucleus"/>
    <property type="evidence" value="ECO:0007669"/>
    <property type="project" value="UniProtKB-SubCell"/>
</dbReference>
<evidence type="ECO:0000256" key="10">
    <source>
        <dbReference type="ARBA" id="ARBA00022723"/>
    </source>
</evidence>
<evidence type="ECO:0000313" key="25">
    <source>
        <dbReference type="Proteomes" id="UP001460270"/>
    </source>
</evidence>
<evidence type="ECO:0000256" key="5">
    <source>
        <dbReference type="ARBA" id="ARBA00012513"/>
    </source>
</evidence>
<dbReference type="AlphaFoldDB" id="A0AAW0Q414"/>
<keyword evidence="8" id="KW-0597">Phosphoprotein</keyword>
<comment type="cofactor">
    <cofactor evidence="1">
        <name>Mg(2+)</name>
        <dbReference type="ChEBI" id="CHEBI:18420"/>
    </cofactor>
</comment>
<dbReference type="InterPro" id="IPR003598">
    <property type="entry name" value="Ig_sub2"/>
</dbReference>
<evidence type="ECO:0000256" key="7">
    <source>
        <dbReference type="ARBA" id="ARBA00022527"/>
    </source>
</evidence>
<keyword evidence="7" id="KW-0723">Serine/threonine-protein kinase</keyword>
<dbReference type="Pfam" id="PF07679">
    <property type="entry name" value="I-set"/>
    <property type="match status" value="4"/>
</dbReference>
<evidence type="ECO:0000256" key="22">
    <source>
        <dbReference type="SAM" id="MobiDB-lite"/>
    </source>
</evidence>
<keyword evidence="10" id="KW-0479">Metal-binding</keyword>
<evidence type="ECO:0000256" key="19">
    <source>
        <dbReference type="ARBA" id="ARBA00023319"/>
    </source>
</evidence>
<dbReference type="PROSITE" id="PS50835">
    <property type="entry name" value="IG_LIKE"/>
    <property type="match status" value="1"/>
</dbReference>
<keyword evidence="12" id="KW-0547">Nucleotide-binding</keyword>
<dbReference type="FunFam" id="2.60.40.10:FF:000050">
    <property type="entry name" value="Titin isoform B"/>
    <property type="match status" value="2"/>
</dbReference>
<evidence type="ECO:0000256" key="17">
    <source>
        <dbReference type="ARBA" id="ARBA00023157"/>
    </source>
</evidence>
<keyword evidence="19" id="KW-0393">Immunoglobulin domain</keyword>
<feature type="domain" description="Ig-like" evidence="23">
    <location>
        <begin position="107"/>
        <end position="174"/>
    </location>
</feature>
<keyword evidence="9" id="KW-0808">Transferase</keyword>
<gene>
    <name evidence="24" type="ORF">WMY93_002278</name>
</gene>
<comment type="caution">
    <text evidence="24">The sequence shown here is derived from an EMBL/GenBank/DDBJ whole genome shotgun (WGS) entry which is preliminary data.</text>
</comment>
<evidence type="ECO:0000256" key="8">
    <source>
        <dbReference type="ARBA" id="ARBA00022553"/>
    </source>
</evidence>
<feature type="compositionally biased region" description="Basic and acidic residues" evidence="22">
    <location>
        <begin position="1"/>
        <end position="38"/>
    </location>
</feature>
<dbReference type="InterPro" id="IPR036179">
    <property type="entry name" value="Ig-like_dom_sf"/>
</dbReference>
<dbReference type="InterPro" id="IPR003599">
    <property type="entry name" value="Ig_sub"/>
</dbReference>
<comment type="similarity">
    <text evidence="4">Belongs to the protein kinase superfamily. CAMK Ser/Thr protein kinase family.</text>
</comment>
<evidence type="ECO:0000256" key="2">
    <source>
        <dbReference type="ARBA" id="ARBA00004123"/>
    </source>
</evidence>
<evidence type="ECO:0000256" key="18">
    <source>
        <dbReference type="ARBA" id="ARBA00023242"/>
    </source>
</evidence>
<evidence type="ECO:0000256" key="11">
    <source>
        <dbReference type="ARBA" id="ARBA00022737"/>
    </source>
</evidence>
<reference evidence="25" key="1">
    <citation type="submission" date="2024-04" db="EMBL/GenBank/DDBJ databases">
        <title>Salinicola lusitanus LLJ914,a marine bacterium isolated from the Okinawa Trough.</title>
        <authorList>
            <person name="Li J."/>
        </authorList>
    </citation>
    <scope>NUCLEOTIDE SEQUENCE [LARGE SCALE GENOMIC DNA]</scope>
</reference>
<dbReference type="InterPro" id="IPR007110">
    <property type="entry name" value="Ig-like_dom"/>
</dbReference>
<evidence type="ECO:0000256" key="14">
    <source>
        <dbReference type="ARBA" id="ARBA00022840"/>
    </source>
</evidence>
<keyword evidence="14" id="KW-0067">ATP-binding</keyword>
<organism evidence="24 25">
    <name type="scientific">Mugilogobius chulae</name>
    <name type="common">yellowstripe goby</name>
    <dbReference type="NCBI Taxonomy" id="88201"/>
    <lineage>
        <taxon>Eukaryota</taxon>
        <taxon>Metazoa</taxon>
        <taxon>Chordata</taxon>
        <taxon>Craniata</taxon>
        <taxon>Vertebrata</taxon>
        <taxon>Euteleostomi</taxon>
        <taxon>Actinopterygii</taxon>
        <taxon>Neopterygii</taxon>
        <taxon>Teleostei</taxon>
        <taxon>Neoteleostei</taxon>
        <taxon>Acanthomorphata</taxon>
        <taxon>Gobiaria</taxon>
        <taxon>Gobiiformes</taxon>
        <taxon>Gobioidei</taxon>
        <taxon>Gobiidae</taxon>
        <taxon>Gobionellinae</taxon>
        <taxon>Mugilogobius</taxon>
    </lineage>
</organism>
<dbReference type="PANTHER" id="PTHR35971:SF5">
    <property type="entry name" value="OBSCURIN LIKE CYTOSKELETAL ADAPTOR 1"/>
    <property type="match status" value="1"/>
</dbReference>
<dbReference type="InterPro" id="IPR052385">
    <property type="entry name" value="Obscurin/Obscurin-like_Reg"/>
</dbReference>
<evidence type="ECO:0000256" key="6">
    <source>
        <dbReference type="ARBA" id="ARBA00022490"/>
    </source>
</evidence>
<accession>A0AAW0Q414</accession>
<feature type="compositionally biased region" description="Basic and acidic residues" evidence="22">
    <location>
        <begin position="480"/>
        <end position="515"/>
    </location>
</feature>
<sequence length="527" mass="60068">MRGKGRERSYSKRESEKEGVERERGEKKRERNETERSRLSGSNPDALPLRSSSDSFSRRRRTRQRTQTRKRTFSSRRTVWRIQTEGRSLKFTKKIQDIVLTEAESIGSSAVFECEVSPSTAITSWMKDGSNLREGPKHKFTSDGKDRKLHIIDVQLSDTGEYTCVAKNAGKEVTCSAKLIVEEQSRKDRINVIGMQHAITIQNATEEEAGLYTCAVDGQEEVKTSTNVKVIASATFRGELFKDTPNWKWMKGDTELQPSDKVQIQKDGPNVSLTINNCQLNDVSDYTLEVEDRRYSAKLTLGEREAEVLKPLANVEVMEKEEAHFDTEISEEDVAGEWKLRGQALLRSPTVDIRMEGKKRFLTLKNVQLDQAGEVSYQALNANTTAMLNVKEIELAFVERLKDVSVPENKQAKFEVTLTREVPKVMWFRGQEVITQSPKHEVIHSGTKHLLVINNCQFEDEAQYTVEVQELKSTGQLKVEGTREKRGRRGGGEREGGREGGREEKRERGRGEGRRGTRFSTRWKCRS</sequence>
<comment type="catalytic activity">
    <reaction evidence="20">
        <text>L-threonyl-[protein] + ATP = O-phospho-L-threonyl-[protein] + ADP + H(+)</text>
        <dbReference type="Rhea" id="RHEA:46608"/>
        <dbReference type="Rhea" id="RHEA-COMP:11060"/>
        <dbReference type="Rhea" id="RHEA-COMP:11605"/>
        <dbReference type="ChEBI" id="CHEBI:15378"/>
        <dbReference type="ChEBI" id="CHEBI:30013"/>
        <dbReference type="ChEBI" id="CHEBI:30616"/>
        <dbReference type="ChEBI" id="CHEBI:61977"/>
        <dbReference type="ChEBI" id="CHEBI:456216"/>
        <dbReference type="EC" id="2.7.11.1"/>
    </reaction>
</comment>
<dbReference type="Proteomes" id="UP001460270">
    <property type="component" value="Unassembled WGS sequence"/>
</dbReference>
<evidence type="ECO:0000313" key="24">
    <source>
        <dbReference type="EMBL" id="KAK7938952.1"/>
    </source>
</evidence>
<evidence type="ECO:0000256" key="15">
    <source>
        <dbReference type="ARBA" id="ARBA00022842"/>
    </source>
</evidence>
<comment type="subcellular location">
    <subcellularLocation>
        <location evidence="3">Cytoplasm</location>
    </subcellularLocation>
    <subcellularLocation>
        <location evidence="2">Nucleus</location>
    </subcellularLocation>
</comment>
<dbReference type="EMBL" id="JBBPFD010000002">
    <property type="protein sequence ID" value="KAK7938952.1"/>
    <property type="molecule type" value="Genomic_DNA"/>
</dbReference>
<dbReference type="InterPro" id="IPR013098">
    <property type="entry name" value="Ig_I-set"/>
</dbReference>
<evidence type="ECO:0000256" key="1">
    <source>
        <dbReference type="ARBA" id="ARBA00001946"/>
    </source>
</evidence>
<feature type="region of interest" description="Disordered" evidence="22">
    <location>
        <begin position="477"/>
        <end position="527"/>
    </location>
</feature>
<keyword evidence="15" id="KW-0460">Magnesium</keyword>
<name>A0AAW0Q414_9GOBI</name>
<proteinExistence type="inferred from homology"/>
<evidence type="ECO:0000259" key="23">
    <source>
        <dbReference type="PROSITE" id="PS50835"/>
    </source>
</evidence>
<dbReference type="SUPFAM" id="SSF48726">
    <property type="entry name" value="Immunoglobulin"/>
    <property type="match status" value="4"/>
</dbReference>
<evidence type="ECO:0000256" key="9">
    <source>
        <dbReference type="ARBA" id="ARBA00022679"/>
    </source>
</evidence>
<protein>
    <recommendedName>
        <fullName evidence="5">non-specific serine/threonine protein kinase</fullName>
        <ecNumber evidence="5">2.7.11.1</ecNumber>
    </recommendedName>
</protein>
<dbReference type="EC" id="2.7.11.1" evidence="5"/>
<keyword evidence="17" id="KW-1015">Disulfide bond</keyword>
<comment type="catalytic activity">
    <reaction evidence="21">
        <text>L-seryl-[protein] + ATP = O-phospho-L-seryl-[protein] + ADP + H(+)</text>
        <dbReference type="Rhea" id="RHEA:17989"/>
        <dbReference type="Rhea" id="RHEA-COMP:9863"/>
        <dbReference type="Rhea" id="RHEA-COMP:11604"/>
        <dbReference type="ChEBI" id="CHEBI:15378"/>
        <dbReference type="ChEBI" id="CHEBI:29999"/>
        <dbReference type="ChEBI" id="CHEBI:30616"/>
        <dbReference type="ChEBI" id="CHEBI:83421"/>
        <dbReference type="ChEBI" id="CHEBI:456216"/>
        <dbReference type="EC" id="2.7.11.1"/>
    </reaction>
</comment>
<dbReference type="FunFam" id="2.60.40.10:FF:000148">
    <property type="entry name" value="titin isoform X1"/>
    <property type="match status" value="1"/>
</dbReference>
<evidence type="ECO:0000256" key="21">
    <source>
        <dbReference type="ARBA" id="ARBA00048679"/>
    </source>
</evidence>
<feature type="region of interest" description="Disordered" evidence="22">
    <location>
        <begin position="1"/>
        <end position="77"/>
    </location>
</feature>
<dbReference type="GO" id="GO:0046872">
    <property type="term" value="F:metal ion binding"/>
    <property type="evidence" value="ECO:0007669"/>
    <property type="project" value="UniProtKB-KW"/>
</dbReference>
<keyword evidence="16" id="KW-0112">Calmodulin-binding</keyword>
<feature type="compositionally biased region" description="Basic residues" evidence="22">
    <location>
        <begin position="58"/>
        <end position="74"/>
    </location>
</feature>
<keyword evidence="13" id="KW-0418">Kinase</keyword>
<dbReference type="Gene3D" id="2.60.40.10">
    <property type="entry name" value="Immunoglobulins"/>
    <property type="match status" value="4"/>
</dbReference>
<dbReference type="GO" id="GO:0005737">
    <property type="term" value="C:cytoplasm"/>
    <property type="evidence" value="ECO:0007669"/>
    <property type="project" value="UniProtKB-SubCell"/>
</dbReference>
<dbReference type="GO" id="GO:0005516">
    <property type="term" value="F:calmodulin binding"/>
    <property type="evidence" value="ECO:0007669"/>
    <property type="project" value="UniProtKB-KW"/>
</dbReference>
<evidence type="ECO:0000256" key="16">
    <source>
        <dbReference type="ARBA" id="ARBA00022860"/>
    </source>
</evidence>
<evidence type="ECO:0000256" key="4">
    <source>
        <dbReference type="ARBA" id="ARBA00006692"/>
    </source>
</evidence>
<keyword evidence="25" id="KW-1185">Reference proteome</keyword>
<evidence type="ECO:0000256" key="3">
    <source>
        <dbReference type="ARBA" id="ARBA00004496"/>
    </source>
</evidence>
<keyword evidence="6" id="KW-0963">Cytoplasm</keyword>
<evidence type="ECO:0000256" key="12">
    <source>
        <dbReference type="ARBA" id="ARBA00022741"/>
    </source>
</evidence>
<dbReference type="PANTHER" id="PTHR35971">
    <property type="entry name" value="SI:DKEY-31G6.6"/>
    <property type="match status" value="1"/>
</dbReference>
<dbReference type="SMART" id="SM00408">
    <property type="entry name" value="IGc2"/>
    <property type="match status" value="1"/>
</dbReference>
<dbReference type="InterPro" id="IPR013783">
    <property type="entry name" value="Ig-like_fold"/>
</dbReference>
<dbReference type="SMART" id="SM00409">
    <property type="entry name" value="IG"/>
    <property type="match status" value="4"/>
</dbReference>
<keyword evidence="11" id="KW-0677">Repeat</keyword>
<keyword evidence="18" id="KW-0539">Nucleus</keyword>
<evidence type="ECO:0000256" key="13">
    <source>
        <dbReference type="ARBA" id="ARBA00022777"/>
    </source>
</evidence>
<dbReference type="GO" id="GO:0005524">
    <property type="term" value="F:ATP binding"/>
    <property type="evidence" value="ECO:0007669"/>
    <property type="project" value="UniProtKB-KW"/>
</dbReference>